<evidence type="ECO:0000313" key="15">
    <source>
        <dbReference type="Proteomes" id="UP000460435"/>
    </source>
</evidence>
<dbReference type="SMART" id="SM00387">
    <property type="entry name" value="HATPase_c"/>
    <property type="match status" value="1"/>
</dbReference>
<dbReference type="Gene3D" id="6.10.340.10">
    <property type="match status" value="1"/>
</dbReference>
<comment type="catalytic activity">
    <reaction evidence="1">
        <text>ATP + protein L-histidine = ADP + protein N-phospho-L-histidine.</text>
        <dbReference type="EC" id="2.7.13.3"/>
    </reaction>
</comment>
<evidence type="ECO:0000256" key="2">
    <source>
        <dbReference type="ARBA" id="ARBA00004236"/>
    </source>
</evidence>
<dbReference type="CDD" id="cd00082">
    <property type="entry name" value="HisKA"/>
    <property type="match status" value="1"/>
</dbReference>
<dbReference type="Pfam" id="PF00672">
    <property type="entry name" value="HAMP"/>
    <property type="match status" value="1"/>
</dbReference>
<feature type="domain" description="Histidine kinase" evidence="12">
    <location>
        <begin position="246"/>
        <end position="456"/>
    </location>
</feature>
<dbReference type="CDD" id="cd06225">
    <property type="entry name" value="HAMP"/>
    <property type="match status" value="1"/>
</dbReference>
<gene>
    <name evidence="14" type="ORF">F7O44_03485</name>
</gene>
<proteinExistence type="predicted"/>
<name>A0A7K3LZL6_9ACTN</name>
<dbReference type="GO" id="GO:0005886">
    <property type="term" value="C:plasma membrane"/>
    <property type="evidence" value="ECO:0007669"/>
    <property type="project" value="UniProtKB-SubCell"/>
</dbReference>
<dbReference type="Pfam" id="PF00512">
    <property type="entry name" value="HisKA"/>
    <property type="match status" value="1"/>
</dbReference>
<evidence type="ECO:0000256" key="3">
    <source>
        <dbReference type="ARBA" id="ARBA00012438"/>
    </source>
</evidence>
<dbReference type="PRINTS" id="PR00344">
    <property type="entry name" value="BCTRLSENSOR"/>
</dbReference>
<dbReference type="PROSITE" id="PS50109">
    <property type="entry name" value="HIS_KIN"/>
    <property type="match status" value="1"/>
</dbReference>
<keyword evidence="4" id="KW-0597">Phosphoprotein</keyword>
<evidence type="ECO:0000256" key="1">
    <source>
        <dbReference type="ARBA" id="ARBA00000085"/>
    </source>
</evidence>
<dbReference type="Proteomes" id="UP000460435">
    <property type="component" value="Unassembled WGS sequence"/>
</dbReference>
<organism evidence="14 15">
    <name type="scientific">Phytoactinopolyspora mesophila</name>
    <dbReference type="NCBI Taxonomy" id="2650750"/>
    <lineage>
        <taxon>Bacteria</taxon>
        <taxon>Bacillati</taxon>
        <taxon>Actinomycetota</taxon>
        <taxon>Actinomycetes</taxon>
        <taxon>Jiangellales</taxon>
        <taxon>Jiangellaceae</taxon>
        <taxon>Phytoactinopolyspora</taxon>
    </lineage>
</organism>
<dbReference type="SUPFAM" id="SSF55874">
    <property type="entry name" value="ATPase domain of HSP90 chaperone/DNA topoisomerase II/histidine kinase"/>
    <property type="match status" value="1"/>
</dbReference>
<keyword evidence="7" id="KW-0418">Kinase</keyword>
<dbReference type="PANTHER" id="PTHR45436">
    <property type="entry name" value="SENSOR HISTIDINE KINASE YKOH"/>
    <property type="match status" value="1"/>
</dbReference>
<dbReference type="EMBL" id="WLZY01000001">
    <property type="protein sequence ID" value="NDL56132.1"/>
    <property type="molecule type" value="Genomic_DNA"/>
</dbReference>
<keyword evidence="8 11" id="KW-1133">Transmembrane helix</keyword>
<evidence type="ECO:0000256" key="6">
    <source>
        <dbReference type="ARBA" id="ARBA00022692"/>
    </source>
</evidence>
<dbReference type="SUPFAM" id="SSF47384">
    <property type="entry name" value="Homodimeric domain of signal transducing histidine kinase"/>
    <property type="match status" value="1"/>
</dbReference>
<evidence type="ECO:0000256" key="7">
    <source>
        <dbReference type="ARBA" id="ARBA00022777"/>
    </source>
</evidence>
<evidence type="ECO:0000256" key="9">
    <source>
        <dbReference type="ARBA" id="ARBA00023012"/>
    </source>
</evidence>
<dbReference type="InterPro" id="IPR003594">
    <property type="entry name" value="HATPase_dom"/>
</dbReference>
<sequence>MRVRLIVVLVIPLIVLFGVLGAAYGRSVALASQQELFVDRLGDAGYFVTSARQALRTDDPTVIEGELERYRQVYGIKAMVLDRSGDIWATSGLNMVGLDEPAMQNVDTALSGRRGDAPRTVLPWQFDDLVLAEPIFDAGDLIGVVVTSSNTNALARDVMRQWALLALGGVLAIGASLFLIARLANWVLRPVRRVDSAMKEIWHGHMEARISDTTGPPELQHMIAVFNSMAEEVEHLIQRQQEFVSNASHELRNPLNALLLRIEHLAMGLPDEWAEEAERAREEGRRMTRIMDALLMLARGQNSEPDAAPVDVVALVTRRLEAWEPISRQRDVELALVDAGQVHGFVDEIVIESAFDAVLDNAVKFSPPGASVDVSVTNGGDTVEIAVRDHGPGVAPEDLALVTERFWRSPAGQDTPGSGLGLAIATEFLNSCGGTLAVASGDGGGLLVTLRLPADGTAS</sequence>
<dbReference type="RefSeq" id="WP_162448760.1">
    <property type="nucleotide sequence ID" value="NZ_WLZY01000001.1"/>
</dbReference>
<comment type="caution">
    <text evidence="14">The sequence shown here is derived from an EMBL/GenBank/DDBJ whole genome shotgun (WGS) entry which is preliminary data.</text>
</comment>
<dbReference type="Pfam" id="PF02518">
    <property type="entry name" value="HATPase_c"/>
    <property type="match status" value="1"/>
</dbReference>
<evidence type="ECO:0000256" key="8">
    <source>
        <dbReference type="ARBA" id="ARBA00022989"/>
    </source>
</evidence>
<dbReference type="CDD" id="cd00075">
    <property type="entry name" value="HATPase"/>
    <property type="match status" value="1"/>
</dbReference>
<accession>A0A7K3LZL6</accession>
<evidence type="ECO:0000256" key="5">
    <source>
        <dbReference type="ARBA" id="ARBA00022679"/>
    </source>
</evidence>
<evidence type="ECO:0000256" key="11">
    <source>
        <dbReference type="SAM" id="Phobius"/>
    </source>
</evidence>
<feature type="transmembrane region" description="Helical" evidence="11">
    <location>
        <begin position="162"/>
        <end position="184"/>
    </location>
</feature>
<keyword evidence="6 11" id="KW-0812">Transmembrane</keyword>
<keyword evidence="15" id="KW-1185">Reference proteome</keyword>
<dbReference type="PANTHER" id="PTHR45436:SF5">
    <property type="entry name" value="SENSOR HISTIDINE KINASE TRCS"/>
    <property type="match status" value="1"/>
</dbReference>
<evidence type="ECO:0000256" key="10">
    <source>
        <dbReference type="ARBA" id="ARBA00023136"/>
    </source>
</evidence>
<evidence type="ECO:0000256" key="4">
    <source>
        <dbReference type="ARBA" id="ARBA00022553"/>
    </source>
</evidence>
<dbReference type="InterPro" id="IPR050428">
    <property type="entry name" value="TCS_sensor_his_kinase"/>
</dbReference>
<protein>
    <recommendedName>
        <fullName evidence="3">histidine kinase</fullName>
        <ecNumber evidence="3">2.7.13.3</ecNumber>
    </recommendedName>
</protein>
<evidence type="ECO:0000259" key="13">
    <source>
        <dbReference type="PROSITE" id="PS50885"/>
    </source>
</evidence>
<dbReference type="Gene3D" id="1.10.287.130">
    <property type="match status" value="1"/>
</dbReference>
<dbReference type="SUPFAM" id="SSF158472">
    <property type="entry name" value="HAMP domain-like"/>
    <property type="match status" value="1"/>
</dbReference>
<dbReference type="GO" id="GO:0000155">
    <property type="term" value="F:phosphorelay sensor kinase activity"/>
    <property type="evidence" value="ECO:0007669"/>
    <property type="project" value="InterPro"/>
</dbReference>
<dbReference type="PROSITE" id="PS50885">
    <property type="entry name" value="HAMP"/>
    <property type="match status" value="1"/>
</dbReference>
<dbReference type="InterPro" id="IPR036097">
    <property type="entry name" value="HisK_dim/P_sf"/>
</dbReference>
<keyword evidence="9" id="KW-0902">Two-component regulatory system</keyword>
<keyword evidence="10 11" id="KW-0472">Membrane</keyword>
<dbReference type="InterPro" id="IPR003660">
    <property type="entry name" value="HAMP_dom"/>
</dbReference>
<dbReference type="InterPro" id="IPR004358">
    <property type="entry name" value="Sig_transdc_His_kin-like_C"/>
</dbReference>
<keyword evidence="5" id="KW-0808">Transferase</keyword>
<dbReference type="InterPro" id="IPR036890">
    <property type="entry name" value="HATPase_C_sf"/>
</dbReference>
<evidence type="ECO:0000313" key="14">
    <source>
        <dbReference type="EMBL" id="NDL56132.1"/>
    </source>
</evidence>
<dbReference type="InterPro" id="IPR003661">
    <property type="entry name" value="HisK_dim/P_dom"/>
</dbReference>
<dbReference type="SMART" id="SM00304">
    <property type="entry name" value="HAMP"/>
    <property type="match status" value="1"/>
</dbReference>
<feature type="domain" description="HAMP" evidence="13">
    <location>
        <begin position="185"/>
        <end position="238"/>
    </location>
</feature>
<dbReference type="EC" id="2.7.13.3" evidence="3"/>
<dbReference type="InterPro" id="IPR005467">
    <property type="entry name" value="His_kinase_dom"/>
</dbReference>
<dbReference type="Gene3D" id="3.30.565.10">
    <property type="entry name" value="Histidine kinase-like ATPase, C-terminal domain"/>
    <property type="match status" value="1"/>
</dbReference>
<evidence type="ECO:0000259" key="12">
    <source>
        <dbReference type="PROSITE" id="PS50109"/>
    </source>
</evidence>
<comment type="subcellular location">
    <subcellularLocation>
        <location evidence="2">Cell membrane</location>
    </subcellularLocation>
</comment>
<dbReference type="SMART" id="SM00388">
    <property type="entry name" value="HisKA"/>
    <property type="match status" value="1"/>
</dbReference>
<dbReference type="AlphaFoldDB" id="A0A7K3LZL6"/>
<reference evidence="14 15" key="1">
    <citation type="submission" date="2019-11" db="EMBL/GenBank/DDBJ databases">
        <authorList>
            <person name="Li X.-J."/>
            <person name="Feng X.-M."/>
        </authorList>
    </citation>
    <scope>NUCLEOTIDE SEQUENCE [LARGE SCALE GENOMIC DNA]</scope>
    <source>
        <strain evidence="14 15">XMNu-373</strain>
    </source>
</reference>